<sequence>MASDVQIIGAGVAGLACARAIAGAGHRVVVREAAAAVGGRMATRVLDGRPVDLGASYLTARDEEFRTVVDDWVRRGLAHPWTNAFAVHTRLGSERTDDGPVRYGAAGGLRSLVEDLATGLLVSLEDRVTSVGPGPRVNGWPADAVVLAMPDPQARRLLAPECLDELGPLTESPWSPGLAVAAGWAERSWDVDGVFVHDDPAVEWIADDGRRRADTAPVLVAHTTAEFASEYADDPDSAIGPVVDTVRSILDIDDEPRWTFVQPWPQARPLEPQATPYHFGEARIGLCGDAWGSPRVETAWTSGHRLGLEIARTLG</sequence>
<dbReference type="SUPFAM" id="SSF51905">
    <property type="entry name" value="FAD/NAD(P)-binding domain"/>
    <property type="match status" value="1"/>
</dbReference>
<name>A0ABP3ESH3_9ACTN</name>
<evidence type="ECO:0000313" key="3">
    <source>
        <dbReference type="Proteomes" id="UP001500967"/>
    </source>
</evidence>
<evidence type="ECO:0000313" key="2">
    <source>
        <dbReference type="EMBL" id="GAA0272242.1"/>
    </source>
</evidence>
<dbReference type="Gene3D" id="3.90.660.10">
    <property type="match status" value="1"/>
</dbReference>
<gene>
    <name evidence="2" type="ORF">GCM10009539_69530</name>
</gene>
<keyword evidence="3" id="KW-1185">Reference proteome</keyword>
<dbReference type="Gene3D" id="3.50.50.60">
    <property type="entry name" value="FAD/NAD(P)-binding domain"/>
    <property type="match status" value="1"/>
</dbReference>
<dbReference type="Proteomes" id="UP001500967">
    <property type="component" value="Unassembled WGS sequence"/>
</dbReference>
<dbReference type="Pfam" id="PF01593">
    <property type="entry name" value="Amino_oxidase"/>
    <property type="match status" value="1"/>
</dbReference>
<proteinExistence type="predicted"/>
<accession>A0ABP3ESH3</accession>
<reference evidence="3" key="1">
    <citation type="journal article" date="2019" name="Int. J. Syst. Evol. Microbiol.">
        <title>The Global Catalogue of Microorganisms (GCM) 10K type strain sequencing project: providing services to taxonomists for standard genome sequencing and annotation.</title>
        <authorList>
            <consortium name="The Broad Institute Genomics Platform"/>
            <consortium name="The Broad Institute Genome Sequencing Center for Infectious Disease"/>
            <person name="Wu L."/>
            <person name="Ma J."/>
        </authorList>
    </citation>
    <scope>NUCLEOTIDE SEQUENCE [LARGE SCALE GENOMIC DNA]</scope>
    <source>
        <strain evidence="3">JCM 10425</strain>
    </source>
</reference>
<comment type="caution">
    <text evidence="2">The sequence shown here is derived from an EMBL/GenBank/DDBJ whole genome shotgun (WGS) entry which is preliminary data.</text>
</comment>
<dbReference type="EMBL" id="BAAAGX010000032">
    <property type="protein sequence ID" value="GAA0272242.1"/>
    <property type="molecule type" value="Genomic_DNA"/>
</dbReference>
<dbReference type="RefSeq" id="WP_344653197.1">
    <property type="nucleotide sequence ID" value="NZ_BAAAGX010000032.1"/>
</dbReference>
<dbReference type="InterPro" id="IPR036188">
    <property type="entry name" value="FAD/NAD-bd_sf"/>
</dbReference>
<feature type="domain" description="Amine oxidase" evidence="1">
    <location>
        <begin position="100"/>
        <end position="305"/>
    </location>
</feature>
<organism evidence="2 3">
    <name type="scientific">Cryptosporangium japonicum</name>
    <dbReference type="NCBI Taxonomy" id="80872"/>
    <lineage>
        <taxon>Bacteria</taxon>
        <taxon>Bacillati</taxon>
        <taxon>Actinomycetota</taxon>
        <taxon>Actinomycetes</taxon>
        <taxon>Cryptosporangiales</taxon>
        <taxon>Cryptosporangiaceae</taxon>
        <taxon>Cryptosporangium</taxon>
    </lineage>
</organism>
<protein>
    <recommendedName>
        <fullName evidence="1">Amine oxidase domain-containing protein</fullName>
    </recommendedName>
</protein>
<dbReference type="PANTHER" id="PTHR16128:SF5">
    <property type="entry name" value="FAD_NAD(P)-BINDING OXIDOREDUCTASE FAMILY PROTEIN"/>
    <property type="match status" value="1"/>
</dbReference>
<dbReference type="Pfam" id="PF13450">
    <property type="entry name" value="NAD_binding_8"/>
    <property type="match status" value="1"/>
</dbReference>
<dbReference type="PANTHER" id="PTHR16128">
    <property type="entry name" value="FAD/NAD(P)-BINDING OXIDOREDUCTASE FAMILY PROTEIN"/>
    <property type="match status" value="1"/>
</dbReference>
<dbReference type="InterPro" id="IPR002937">
    <property type="entry name" value="Amino_oxidase"/>
</dbReference>
<evidence type="ECO:0000259" key="1">
    <source>
        <dbReference type="Pfam" id="PF01593"/>
    </source>
</evidence>